<dbReference type="AlphaFoldDB" id="A0A820MB10"/>
<name>A0A820MB10_9BILA</name>
<evidence type="ECO:0000313" key="1">
    <source>
        <dbReference type="EMBL" id="CAF4370398.1"/>
    </source>
</evidence>
<gene>
    <name evidence="1" type="ORF">OXD698_LOCUS49807</name>
</gene>
<protein>
    <submittedName>
        <fullName evidence="1">Uncharacterized protein</fullName>
    </submittedName>
</protein>
<feature type="non-terminal residue" evidence="1">
    <location>
        <position position="109"/>
    </location>
</feature>
<proteinExistence type="predicted"/>
<evidence type="ECO:0000313" key="2">
    <source>
        <dbReference type="Proteomes" id="UP000663844"/>
    </source>
</evidence>
<sequence>MNLNTIDLNQAEKAVASFTTDDNEQKYQPITLDLNNEVRRNYLPLFPTIAFSRNNYLLLANVPVTHLGPSEIARRQHGANTVDAITLMNNYKYSDHDGFSLSERDADES</sequence>
<accession>A0A820MB10</accession>
<dbReference type="Proteomes" id="UP000663844">
    <property type="component" value="Unassembled WGS sequence"/>
</dbReference>
<organism evidence="1 2">
    <name type="scientific">Adineta steineri</name>
    <dbReference type="NCBI Taxonomy" id="433720"/>
    <lineage>
        <taxon>Eukaryota</taxon>
        <taxon>Metazoa</taxon>
        <taxon>Spiralia</taxon>
        <taxon>Gnathifera</taxon>
        <taxon>Rotifera</taxon>
        <taxon>Eurotatoria</taxon>
        <taxon>Bdelloidea</taxon>
        <taxon>Adinetida</taxon>
        <taxon>Adinetidae</taxon>
        <taxon>Adineta</taxon>
    </lineage>
</organism>
<comment type="caution">
    <text evidence="1">The sequence shown here is derived from an EMBL/GenBank/DDBJ whole genome shotgun (WGS) entry which is preliminary data.</text>
</comment>
<reference evidence="1" key="1">
    <citation type="submission" date="2021-02" db="EMBL/GenBank/DDBJ databases">
        <authorList>
            <person name="Nowell W R."/>
        </authorList>
    </citation>
    <scope>NUCLEOTIDE SEQUENCE</scope>
</reference>
<dbReference type="EMBL" id="CAJOAZ010022924">
    <property type="protein sequence ID" value="CAF4370398.1"/>
    <property type="molecule type" value="Genomic_DNA"/>
</dbReference>